<reference evidence="8 9" key="1">
    <citation type="submission" date="2024-09" db="EMBL/GenBank/DDBJ databases">
        <title>Laminarin stimulates single cell rates of sulfate reduction while oxygen inhibits transcriptomic activity in coastal marine sediment.</title>
        <authorList>
            <person name="Lindsay M."/>
            <person name="Orcutt B."/>
            <person name="Emerson D."/>
            <person name="Stepanauskas R."/>
            <person name="D'Angelo T."/>
        </authorList>
    </citation>
    <scope>NUCLEOTIDE SEQUENCE [LARGE SCALE GENOMIC DNA]</scope>
    <source>
        <strain evidence="8">SAG AM-311-K15</strain>
    </source>
</reference>
<gene>
    <name evidence="8" type="ORF">ACFL27_17555</name>
</gene>
<name>A0ABV6Z0P7_UNCC1</name>
<keyword evidence="5 7" id="KW-0472">Membrane</keyword>
<keyword evidence="4" id="KW-0808">Transferase</keyword>
<evidence type="ECO:0000313" key="9">
    <source>
        <dbReference type="Proteomes" id="UP001594351"/>
    </source>
</evidence>
<keyword evidence="6" id="KW-0012">Acyltransferase</keyword>
<evidence type="ECO:0000256" key="2">
    <source>
        <dbReference type="ARBA" id="ARBA00022475"/>
    </source>
</evidence>
<evidence type="ECO:0000313" key="8">
    <source>
        <dbReference type="EMBL" id="MFC1852002.1"/>
    </source>
</evidence>
<dbReference type="Proteomes" id="UP001594351">
    <property type="component" value="Unassembled WGS sequence"/>
</dbReference>
<dbReference type="PANTHER" id="PTHR30606:SF10">
    <property type="entry name" value="PHOSPHATIDYLINOSITOL MANNOSIDE ACYLTRANSFERASE"/>
    <property type="match status" value="1"/>
</dbReference>
<evidence type="ECO:0000256" key="3">
    <source>
        <dbReference type="ARBA" id="ARBA00022519"/>
    </source>
</evidence>
<proteinExistence type="predicted"/>
<feature type="transmembrane region" description="Helical" evidence="7">
    <location>
        <begin position="30"/>
        <end position="50"/>
    </location>
</feature>
<keyword evidence="3" id="KW-0997">Cell inner membrane</keyword>
<dbReference type="EMBL" id="JBHPBY010000252">
    <property type="protein sequence ID" value="MFC1852002.1"/>
    <property type="molecule type" value="Genomic_DNA"/>
</dbReference>
<dbReference type="PANTHER" id="PTHR30606">
    <property type="entry name" value="LIPID A BIOSYNTHESIS LAUROYL ACYLTRANSFERASE"/>
    <property type="match status" value="1"/>
</dbReference>
<keyword evidence="7" id="KW-0812">Transmembrane</keyword>
<keyword evidence="9" id="KW-1185">Reference proteome</keyword>
<evidence type="ECO:0000256" key="4">
    <source>
        <dbReference type="ARBA" id="ARBA00022679"/>
    </source>
</evidence>
<organism evidence="8 9">
    <name type="scientific">candidate division CSSED10-310 bacterium</name>
    <dbReference type="NCBI Taxonomy" id="2855610"/>
    <lineage>
        <taxon>Bacteria</taxon>
        <taxon>Bacteria division CSSED10-310</taxon>
    </lineage>
</organism>
<evidence type="ECO:0000256" key="6">
    <source>
        <dbReference type="ARBA" id="ARBA00023315"/>
    </source>
</evidence>
<protein>
    <recommendedName>
        <fullName evidence="10">Lipid A biosynthesis acyltransferase</fullName>
    </recommendedName>
</protein>
<evidence type="ECO:0000256" key="1">
    <source>
        <dbReference type="ARBA" id="ARBA00004533"/>
    </source>
</evidence>
<dbReference type="Pfam" id="PF03279">
    <property type="entry name" value="Lip_A_acyltrans"/>
    <property type="match status" value="1"/>
</dbReference>
<evidence type="ECO:0000256" key="5">
    <source>
        <dbReference type="ARBA" id="ARBA00023136"/>
    </source>
</evidence>
<dbReference type="CDD" id="cd07984">
    <property type="entry name" value="LPLAT_LABLAT-like"/>
    <property type="match status" value="1"/>
</dbReference>
<evidence type="ECO:0008006" key="10">
    <source>
        <dbReference type="Google" id="ProtNLM"/>
    </source>
</evidence>
<evidence type="ECO:0000256" key="7">
    <source>
        <dbReference type="SAM" id="Phobius"/>
    </source>
</evidence>
<comment type="subcellular location">
    <subcellularLocation>
        <location evidence="1">Cell inner membrane</location>
    </subcellularLocation>
</comment>
<dbReference type="InterPro" id="IPR004960">
    <property type="entry name" value="LipA_acyltrans"/>
</dbReference>
<keyword evidence="7" id="KW-1133">Transmembrane helix</keyword>
<accession>A0ABV6Z0P7</accession>
<keyword evidence="2" id="KW-1003">Cell membrane</keyword>
<comment type="caution">
    <text evidence="8">The sequence shown here is derived from an EMBL/GenBank/DDBJ whole genome shotgun (WGS) entry which is preliminary data.</text>
</comment>
<sequence length="318" mass="37264">MTQNNIKRWHYHDLDRRFWIDAIRTVVPHIPAWFLSLSRFIGAVICFFYMRRERQAIMSNMKRITAKSWAKRVWLTISLLHNYAKQLVSFAIHDKFSDVYWQQSVTTEGGLHEKIDQALQKGKGLLLNSAHLGNWEIGKHILPMRSTKVNMIMVPSENSDMEEYWNEFRAQSGLHIIDLKESEFAALEILGALRNNEIVLIHGDRVVNHACIQVPFFGQKAYFPTGPIELVRITGAPFMSVFFLIDKKDKYTVILDDSLQLEWSGNRKADVEKNVAQMARMYEQYITQYPTQWYAFYDFWQLPPALNDAQLVSSQERR</sequence>